<dbReference type="Pfam" id="PF14559">
    <property type="entry name" value="TPR_19"/>
    <property type="match status" value="1"/>
</dbReference>
<gene>
    <name evidence="1" type="ORF">P1J78_03565</name>
</gene>
<dbReference type="Proteomes" id="UP001220964">
    <property type="component" value="Unassembled WGS sequence"/>
</dbReference>
<sequence length="285" mass="31725">MRHVVGMLCIGSTVLLSACGDKAGNADVERSFDSVNVIDESNMNDIMLTVADPNEAVNYFRRALSEEPERVDFLRGLAKSLIRAKRNTEAVAAWKQVIAHPEVNNDDRVDYADALIRTGDWTKAEEQLDTIPPTYETFKRYRLEAMVADSNQEWKNADSFYETAVGLTTKPASVLNNWGYSKLTRGDFAEAERLFTEAITYDDSLFTAKNNLCLARAAQRNYELPVIPMSQVERAQLLHTLGLGAVKQGDVAIGKGLLREAVDTHPQHFEAAVRSLRALEANVTN</sequence>
<name>A0AAE3NM24_9RHOB</name>
<dbReference type="SUPFAM" id="SSF48452">
    <property type="entry name" value="TPR-like"/>
    <property type="match status" value="1"/>
</dbReference>
<dbReference type="RefSeq" id="WP_275565950.1">
    <property type="nucleotide sequence ID" value="NZ_JARGYC010000006.1"/>
</dbReference>
<dbReference type="EMBL" id="JARGYC010000006">
    <property type="protein sequence ID" value="MDF0599803.1"/>
    <property type="molecule type" value="Genomic_DNA"/>
</dbReference>
<organism evidence="1 2">
    <name type="scientific">Psychromarinibacter sediminicola</name>
    <dbReference type="NCBI Taxonomy" id="3033385"/>
    <lineage>
        <taxon>Bacteria</taxon>
        <taxon>Pseudomonadati</taxon>
        <taxon>Pseudomonadota</taxon>
        <taxon>Alphaproteobacteria</taxon>
        <taxon>Rhodobacterales</taxon>
        <taxon>Paracoccaceae</taxon>
        <taxon>Psychromarinibacter</taxon>
    </lineage>
</organism>
<comment type="caution">
    <text evidence="1">The sequence shown here is derived from an EMBL/GenBank/DDBJ whole genome shotgun (WGS) entry which is preliminary data.</text>
</comment>
<accession>A0AAE3NM24</accession>
<protein>
    <submittedName>
        <fullName evidence="1">Tetratricopeptide repeat protein</fullName>
    </submittedName>
</protein>
<evidence type="ECO:0000313" key="2">
    <source>
        <dbReference type="Proteomes" id="UP001220964"/>
    </source>
</evidence>
<evidence type="ECO:0000313" key="1">
    <source>
        <dbReference type="EMBL" id="MDF0599803.1"/>
    </source>
</evidence>
<keyword evidence="2" id="KW-1185">Reference proteome</keyword>
<proteinExistence type="predicted"/>
<dbReference type="InterPro" id="IPR011990">
    <property type="entry name" value="TPR-like_helical_dom_sf"/>
</dbReference>
<dbReference type="InterPro" id="IPR019734">
    <property type="entry name" value="TPR_rpt"/>
</dbReference>
<dbReference type="SMART" id="SM00028">
    <property type="entry name" value="TPR"/>
    <property type="match status" value="3"/>
</dbReference>
<dbReference type="PROSITE" id="PS51257">
    <property type="entry name" value="PROKAR_LIPOPROTEIN"/>
    <property type="match status" value="1"/>
</dbReference>
<dbReference type="Gene3D" id="1.25.40.10">
    <property type="entry name" value="Tetratricopeptide repeat domain"/>
    <property type="match status" value="2"/>
</dbReference>
<reference evidence="1" key="1">
    <citation type="submission" date="2023-03" db="EMBL/GenBank/DDBJ databases">
        <title>Multiphase analysis and comparison of six strains from genera Psychromarinibacter, Lutimaribacter, and Maritimibacter, including a novel species: Psychromarinibacter sediminicola sp. nov.</title>
        <authorList>
            <person name="Wang Y.-H."/>
            <person name="Ye M.-Q."/>
            <person name="Du Z.-J."/>
        </authorList>
    </citation>
    <scope>NUCLEOTIDE SEQUENCE</scope>
    <source>
        <strain evidence="1">C21-152</strain>
    </source>
</reference>
<dbReference type="AlphaFoldDB" id="A0AAE3NM24"/>